<accession>A0A6N6RF58</accession>
<dbReference type="InterPro" id="IPR002347">
    <property type="entry name" value="SDR_fam"/>
</dbReference>
<dbReference type="PROSITE" id="PS00061">
    <property type="entry name" value="ADH_SHORT"/>
    <property type="match status" value="1"/>
</dbReference>
<dbReference type="RefSeq" id="WP_151667613.1">
    <property type="nucleotide sequence ID" value="NZ_WBVO01000007.1"/>
</dbReference>
<dbReference type="Pfam" id="PF00106">
    <property type="entry name" value="adh_short"/>
    <property type="match status" value="1"/>
</dbReference>
<dbReference type="GO" id="GO:0016020">
    <property type="term" value="C:membrane"/>
    <property type="evidence" value="ECO:0007669"/>
    <property type="project" value="TreeGrafter"/>
</dbReference>
<name>A0A6N6RF58_9FLAO</name>
<dbReference type="InterPro" id="IPR020904">
    <property type="entry name" value="Sc_DH/Rdtase_CS"/>
</dbReference>
<comment type="similarity">
    <text evidence="1 3">Belongs to the short-chain dehydrogenases/reductases (SDR) family.</text>
</comment>
<dbReference type="GO" id="GO:0016491">
    <property type="term" value="F:oxidoreductase activity"/>
    <property type="evidence" value="ECO:0007669"/>
    <property type="project" value="UniProtKB-KW"/>
</dbReference>
<dbReference type="Gene3D" id="3.40.50.720">
    <property type="entry name" value="NAD(P)-binding Rossmann-like Domain"/>
    <property type="match status" value="1"/>
</dbReference>
<dbReference type="OrthoDB" id="822355at2"/>
<evidence type="ECO:0000256" key="1">
    <source>
        <dbReference type="ARBA" id="ARBA00006484"/>
    </source>
</evidence>
<reference evidence="4 5" key="1">
    <citation type="submission" date="2019-09" db="EMBL/GenBank/DDBJ databases">
        <title>Genomes of family Cryomorphaceae.</title>
        <authorList>
            <person name="Bowman J.P."/>
        </authorList>
    </citation>
    <scope>NUCLEOTIDE SEQUENCE [LARGE SCALE GENOMIC DNA]</scope>
    <source>
        <strain evidence="4 5">LMG 25704</strain>
    </source>
</reference>
<dbReference type="EMBL" id="WBVO01000007">
    <property type="protein sequence ID" value="KAB2809790.1"/>
    <property type="molecule type" value="Genomic_DNA"/>
</dbReference>
<organism evidence="4 5">
    <name type="scientific">Phaeocystidibacter luteus</name>
    <dbReference type="NCBI Taxonomy" id="911197"/>
    <lineage>
        <taxon>Bacteria</taxon>
        <taxon>Pseudomonadati</taxon>
        <taxon>Bacteroidota</taxon>
        <taxon>Flavobacteriia</taxon>
        <taxon>Flavobacteriales</taxon>
        <taxon>Phaeocystidibacteraceae</taxon>
        <taxon>Phaeocystidibacter</taxon>
    </lineage>
</organism>
<gene>
    <name evidence="4" type="ORF">F8C67_09545</name>
</gene>
<evidence type="ECO:0000256" key="3">
    <source>
        <dbReference type="RuleBase" id="RU000363"/>
    </source>
</evidence>
<dbReference type="PRINTS" id="PR00081">
    <property type="entry name" value="GDHRDH"/>
</dbReference>
<proteinExistence type="inferred from homology"/>
<comment type="caution">
    <text evidence="4">The sequence shown here is derived from an EMBL/GenBank/DDBJ whole genome shotgun (WGS) entry which is preliminary data.</text>
</comment>
<dbReference type="InterPro" id="IPR036291">
    <property type="entry name" value="NAD(P)-bd_dom_sf"/>
</dbReference>
<evidence type="ECO:0000256" key="2">
    <source>
        <dbReference type="ARBA" id="ARBA00023002"/>
    </source>
</evidence>
<dbReference type="PANTHER" id="PTHR44196:SF1">
    <property type="entry name" value="DEHYDROGENASE_REDUCTASE SDR FAMILY MEMBER 7B"/>
    <property type="match status" value="1"/>
</dbReference>
<protein>
    <submittedName>
        <fullName evidence="4">SDR family NAD(P)-dependent oxidoreductase</fullName>
    </submittedName>
</protein>
<dbReference type="PANTHER" id="PTHR44196">
    <property type="entry name" value="DEHYDROGENASE/REDUCTASE SDR FAMILY MEMBER 7B"/>
    <property type="match status" value="1"/>
</dbReference>
<evidence type="ECO:0000313" key="4">
    <source>
        <dbReference type="EMBL" id="KAB2809790.1"/>
    </source>
</evidence>
<dbReference type="PRINTS" id="PR00080">
    <property type="entry name" value="SDRFAMILY"/>
</dbReference>
<sequence>MQNQVVWITGASSGIGEAMAKHLNSLGHRVVLSARRKEELDRVASECQFPDNAAVVVLDQEDHSSIENSGKAAIAAFGHIDTLIANSGIGQFGSVTENEWAVEKKLIDINLLGTMAVVRSVLPHMTERKSGRIIGIASIAGKFGQRNLAAYSASKAGVILWLESLREEVYTNGITVQSVSPGFIQTQVTVNSLRPDGTKINKNSKAQEAGMPTSTFAKKMMKVMGSSKFHHYIGRKELLAIPIHTFARGLLYKLLRRSYR</sequence>
<dbReference type="AlphaFoldDB" id="A0A6N6RF58"/>
<evidence type="ECO:0000313" key="5">
    <source>
        <dbReference type="Proteomes" id="UP000468650"/>
    </source>
</evidence>
<keyword evidence="2" id="KW-0560">Oxidoreductase</keyword>
<keyword evidence="5" id="KW-1185">Reference proteome</keyword>
<dbReference type="SUPFAM" id="SSF51735">
    <property type="entry name" value="NAD(P)-binding Rossmann-fold domains"/>
    <property type="match status" value="1"/>
</dbReference>
<dbReference type="Proteomes" id="UP000468650">
    <property type="component" value="Unassembled WGS sequence"/>
</dbReference>